<proteinExistence type="predicted"/>
<keyword evidence="2" id="KW-0472">Membrane</keyword>
<keyword evidence="2" id="KW-0812">Transmembrane</keyword>
<dbReference type="Proteomes" id="UP000270616">
    <property type="component" value="Unassembled WGS sequence"/>
</dbReference>
<keyword evidence="4" id="KW-1185">Reference proteome</keyword>
<accession>A0A3N3ZSM9</accession>
<organism evidence="3 4">
    <name type="scientific">Kocuria soli</name>
    <dbReference type="NCBI Taxonomy" id="2485125"/>
    <lineage>
        <taxon>Bacteria</taxon>
        <taxon>Bacillati</taxon>
        <taxon>Actinomycetota</taxon>
        <taxon>Actinomycetes</taxon>
        <taxon>Micrococcales</taxon>
        <taxon>Micrococcaceae</taxon>
        <taxon>Kocuria</taxon>
    </lineage>
</organism>
<dbReference type="EMBL" id="RKMF01000002">
    <property type="protein sequence ID" value="ROZ64621.1"/>
    <property type="molecule type" value="Genomic_DNA"/>
</dbReference>
<dbReference type="RefSeq" id="WP_123823900.1">
    <property type="nucleotide sequence ID" value="NZ_RKMF01000002.1"/>
</dbReference>
<evidence type="ECO:0000256" key="2">
    <source>
        <dbReference type="SAM" id="Phobius"/>
    </source>
</evidence>
<gene>
    <name evidence="3" type="ORF">EDL96_01850</name>
</gene>
<reference evidence="3 4" key="1">
    <citation type="submission" date="2018-10" db="EMBL/GenBank/DDBJ databases">
        <title>Kocuria sp. M5W7-7, whole genome shotgun sequence.</title>
        <authorList>
            <person name="Tuo L."/>
        </authorList>
    </citation>
    <scope>NUCLEOTIDE SEQUENCE [LARGE SCALE GENOMIC DNA]</scope>
    <source>
        <strain evidence="3 4">M5W7-7</strain>
    </source>
</reference>
<sequence length="82" mass="8985">MLQANPLIQAAEEGAHVVNELPVEAHWFGIIAFVLFTLMFVATMTFSPRSSLPDAADHHQDPSALPSDEAHAVASYEAKRNR</sequence>
<feature type="region of interest" description="Disordered" evidence="1">
    <location>
        <begin position="50"/>
        <end position="82"/>
    </location>
</feature>
<protein>
    <submittedName>
        <fullName evidence="3">Uncharacterized protein</fullName>
    </submittedName>
</protein>
<name>A0A3N3ZSM9_9MICC</name>
<evidence type="ECO:0000313" key="3">
    <source>
        <dbReference type="EMBL" id="ROZ64621.1"/>
    </source>
</evidence>
<keyword evidence="2" id="KW-1133">Transmembrane helix</keyword>
<dbReference type="OrthoDB" id="5149460at2"/>
<feature type="transmembrane region" description="Helical" evidence="2">
    <location>
        <begin position="25"/>
        <end position="46"/>
    </location>
</feature>
<comment type="caution">
    <text evidence="3">The sequence shown here is derived from an EMBL/GenBank/DDBJ whole genome shotgun (WGS) entry which is preliminary data.</text>
</comment>
<evidence type="ECO:0000256" key="1">
    <source>
        <dbReference type="SAM" id="MobiDB-lite"/>
    </source>
</evidence>
<dbReference type="AlphaFoldDB" id="A0A3N3ZSM9"/>
<evidence type="ECO:0000313" key="4">
    <source>
        <dbReference type="Proteomes" id="UP000270616"/>
    </source>
</evidence>